<organism evidence="1 2">
    <name type="scientific">Terricaulis silvestris</name>
    <dbReference type="NCBI Taxonomy" id="2686094"/>
    <lineage>
        <taxon>Bacteria</taxon>
        <taxon>Pseudomonadati</taxon>
        <taxon>Pseudomonadota</taxon>
        <taxon>Alphaproteobacteria</taxon>
        <taxon>Caulobacterales</taxon>
        <taxon>Caulobacteraceae</taxon>
        <taxon>Terricaulis</taxon>
    </lineage>
</organism>
<dbReference type="AlphaFoldDB" id="A0A6I6MGC6"/>
<keyword evidence="2" id="KW-1185">Reference proteome</keyword>
<dbReference type="KEGG" id="tsv:DSM104635_00118"/>
<reference evidence="2" key="1">
    <citation type="submission" date="2019-12" db="EMBL/GenBank/DDBJ databases">
        <title>Complete genome of Terracaulis silvestris 0127_4.</title>
        <authorList>
            <person name="Vieira S."/>
            <person name="Riedel T."/>
            <person name="Sproer C."/>
            <person name="Pascual J."/>
            <person name="Boedeker C."/>
            <person name="Overmann J."/>
        </authorList>
    </citation>
    <scope>NUCLEOTIDE SEQUENCE [LARGE SCALE GENOMIC DNA]</scope>
    <source>
        <strain evidence="2">0127_4</strain>
    </source>
</reference>
<proteinExistence type="predicted"/>
<dbReference type="EMBL" id="CP047045">
    <property type="protein sequence ID" value="QGZ93309.1"/>
    <property type="molecule type" value="Genomic_DNA"/>
</dbReference>
<sequence>MSGGQARLMALVEKNYTAEQRQKMQQLPRQEELRINAGWDSLFEDIAKLGPDPDTRSAKAQELGKRAHALLKDFSQGDAGIFTSAVAMNRDIARDPDLARLRGQEYWPFIDKVLTDLKLIDRA</sequence>
<evidence type="ECO:0000313" key="1">
    <source>
        <dbReference type="EMBL" id="QGZ93309.1"/>
    </source>
</evidence>
<gene>
    <name evidence="1" type="ORF">DSM104635_00118</name>
</gene>
<protein>
    <submittedName>
        <fullName evidence="1">TipAS antibiotic-recognition domain protein</fullName>
    </submittedName>
</protein>
<name>A0A6I6MGC6_9CAUL</name>
<accession>A0A6I6MGC6</accession>
<dbReference type="Proteomes" id="UP000431269">
    <property type="component" value="Chromosome"/>
</dbReference>
<evidence type="ECO:0000313" key="2">
    <source>
        <dbReference type="Proteomes" id="UP000431269"/>
    </source>
</evidence>